<comment type="similarity">
    <text evidence="6">Belongs to the inorganic carbon transporter (TC 9.A.2) DabA family.</text>
</comment>
<evidence type="ECO:0000256" key="5">
    <source>
        <dbReference type="ARBA" id="ARBA00023136"/>
    </source>
</evidence>
<keyword evidence="1 6" id="KW-0813">Transport</keyword>
<evidence type="ECO:0000256" key="4">
    <source>
        <dbReference type="ARBA" id="ARBA00022833"/>
    </source>
</evidence>
<keyword evidence="2 6" id="KW-1003">Cell membrane</keyword>
<dbReference type="PANTHER" id="PTHR38344">
    <property type="entry name" value="UPF0753 PROTEIN AQ_863"/>
    <property type="match status" value="1"/>
</dbReference>
<evidence type="ECO:0000256" key="6">
    <source>
        <dbReference type="HAMAP-Rule" id="MF_01871"/>
    </source>
</evidence>
<comment type="cofactor">
    <cofactor evidence="6">
        <name>Zn(2+)</name>
        <dbReference type="ChEBI" id="CHEBI:29105"/>
    </cofactor>
</comment>
<protein>
    <recommendedName>
        <fullName evidence="6">Probable inorganic carbon transporter subunit DabA</fullName>
    </recommendedName>
</protein>
<keyword evidence="8" id="KW-1185">Reference proteome</keyword>
<dbReference type="RefSeq" id="WP_156573538.1">
    <property type="nucleotide sequence ID" value="NZ_CP046415.1"/>
</dbReference>
<dbReference type="GO" id="GO:0008270">
    <property type="term" value="F:zinc ion binding"/>
    <property type="evidence" value="ECO:0007669"/>
    <property type="project" value="UniProtKB-UniRule"/>
</dbReference>
<evidence type="ECO:0000256" key="1">
    <source>
        <dbReference type="ARBA" id="ARBA00022448"/>
    </source>
</evidence>
<evidence type="ECO:0000313" key="8">
    <source>
        <dbReference type="Proteomes" id="UP000427716"/>
    </source>
</evidence>
<name>A0A6I6D1X7_9GAMM</name>
<comment type="subcellular location">
    <subcellularLocation>
        <location evidence="6">Cell membrane</location>
        <topology evidence="6">Peripheral membrane protein</topology>
    </subcellularLocation>
</comment>
<keyword evidence="3 6" id="KW-0479">Metal-binding</keyword>
<dbReference type="Pfam" id="PF10070">
    <property type="entry name" value="DabA"/>
    <property type="match status" value="1"/>
</dbReference>
<comment type="function">
    <text evidence="6">Part of an energy-coupled inorganic carbon pump.</text>
</comment>
<sequence>MTLATQTQQHNAETTRATGRLDLDHVRELADAAGRKIAPLWPLDSFVAVNPYLGLIDQPFSEAAGYLGAIAGERTVMDHEWYAQRWRDGRLTRAHIERAVEQLGHPVGVETVIKALEAPHRSSTPIPMLVEMLDRPGAAPISIFVVDQISHFLAAHFDRGQAIWSAPDESESLFTAWREYTLIDRSARAAGLGEARRHLKAVPSDPIEAIAWAIETLQLPESVHADYLFAALKSINGWAAYCRYRLWGAELTGGNNEDLTDLLAVRLVWEALAFQSTDSAAIRRDWQREIERHHEAIAAAENEAVIDEVMLTATEIAFRDPVIRHFRKASPAARSDAARPPVQAAFCIDVRSEVFRRHLETSFPGARTIGFAGFFGVPLAYQRLGESQCRTHTPVLLNPGVTVADRAEGGDQAGEELAARREQRIGNGLSWKQFKLSAASCFTFVESAGLTYIPKLIGDTLGWHTPAPPPDQAGLTDEERARIHPSLASEADLEARVGMAEGILRGLGLTESIAPIVLLAGHGSTTTNNPHRAGLDCGACAGQTGEVSARVAADLLNDPAIRDGLVERGIEIPADTRFVAALHDTTTDEVDLLDLDEEAVDRTKLDELRQALVQAGDLTRLERLVTLRENLSDSPADREAARKAVAHRGRDWSEVRPEWGLAGNAAFIAAPRERTRDLDLAGRSFLHDYDWRRDEGFGVLELILTAPLVVASWINLQYYGSTVDNERQGSGNKVLHNVVGGLVGVLEGNGGDLRVGLSMQSLHDGENWRHEPLRLSAFVEAPAEAIDNIIAGNETLQHLVGNRWLTLLRITDEGDVERRRGPGDWVSEAA</sequence>
<feature type="binding site" evidence="6">
    <location>
        <position position="347"/>
    </location>
    <ligand>
        <name>Zn(2+)</name>
        <dbReference type="ChEBI" id="CHEBI:29105"/>
    </ligand>
</feature>
<keyword evidence="5 6" id="KW-0472">Membrane</keyword>
<keyword evidence="4 6" id="KW-0862">Zinc</keyword>
<feature type="binding site" evidence="6">
    <location>
        <position position="522"/>
    </location>
    <ligand>
        <name>Zn(2+)</name>
        <dbReference type="ChEBI" id="CHEBI:29105"/>
    </ligand>
</feature>
<evidence type="ECO:0000256" key="3">
    <source>
        <dbReference type="ARBA" id="ARBA00022723"/>
    </source>
</evidence>
<feature type="binding site" evidence="6">
    <location>
        <position position="349"/>
    </location>
    <ligand>
        <name>Zn(2+)</name>
        <dbReference type="ChEBI" id="CHEBI:29105"/>
    </ligand>
</feature>
<evidence type="ECO:0000256" key="2">
    <source>
        <dbReference type="ARBA" id="ARBA00022475"/>
    </source>
</evidence>
<dbReference type="KEGG" id="ghl:GM160_04585"/>
<dbReference type="EMBL" id="CP046415">
    <property type="protein sequence ID" value="QGT78235.1"/>
    <property type="molecule type" value="Genomic_DNA"/>
</dbReference>
<reference evidence="7 8" key="1">
    <citation type="submission" date="2019-11" db="EMBL/GenBank/DDBJ databases">
        <authorList>
            <person name="Zhang J."/>
            <person name="Sun C."/>
        </authorList>
    </citation>
    <scope>NUCLEOTIDE SEQUENCE [LARGE SCALE GENOMIC DNA]</scope>
    <source>
        <strain evidence="8">sp2</strain>
    </source>
</reference>
<dbReference type="PANTHER" id="PTHR38344:SF1">
    <property type="entry name" value="INORGANIC CARBON TRANSPORTER SUBUNIT DABA-RELATED"/>
    <property type="match status" value="1"/>
</dbReference>
<feature type="binding site" evidence="6">
    <location>
        <position position="537"/>
    </location>
    <ligand>
        <name>Zn(2+)</name>
        <dbReference type="ChEBI" id="CHEBI:29105"/>
    </ligand>
</feature>
<dbReference type="HAMAP" id="MF_01871">
    <property type="entry name" value="DabA"/>
    <property type="match status" value="1"/>
</dbReference>
<dbReference type="Proteomes" id="UP000427716">
    <property type="component" value="Chromosome"/>
</dbReference>
<dbReference type="GO" id="GO:0005886">
    <property type="term" value="C:plasma membrane"/>
    <property type="evidence" value="ECO:0007669"/>
    <property type="project" value="UniProtKB-SubCell"/>
</dbReference>
<evidence type="ECO:0000313" key="7">
    <source>
        <dbReference type="EMBL" id="QGT78235.1"/>
    </source>
</evidence>
<gene>
    <name evidence="6" type="primary">dabA</name>
    <name evidence="7" type="ORF">GM160_04585</name>
</gene>
<proteinExistence type="inferred from homology"/>
<dbReference type="AlphaFoldDB" id="A0A6I6D1X7"/>
<organism evidence="7 8">
    <name type="scientific">Guyparkeria halophila</name>
    <dbReference type="NCBI Taxonomy" id="47960"/>
    <lineage>
        <taxon>Bacteria</taxon>
        <taxon>Pseudomonadati</taxon>
        <taxon>Pseudomonadota</taxon>
        <taxon>Gammaproteobacteria</taxon>
        <taxon>Chromatiales</taxon>
        <taxon>Thioalkalibacteraceae</taxon>
        <taxon>Guyparkeria</taxon>
    </lineage>
</organism>
<dbReference type="InterPro" id="IPR018752">
    <property type="entry name" value="DabA"/>
</dbReference>
<accession>A0A6I6D1X7</accession>
<comment type="subunit">
    <text evidence="6">Forms a complex with DabB.</text>
</comment>